<dbReference type="Proteomes" id="UP000235728">
    <property type="component" value="Unassembled WGS sequence"/>
</dbReference>
<evidence type="ECO:0000313" key="2">
    <source>
        <dbReference type="Proteomes" id="UP000235728"/>
    </source>
</evidence>
<evidence type="ECO:0000313" key="1">
    <source>
        <dbReference type="EMBL" id="PMB66743.1"/>
    </source>
</evidence>
<organism evidence="1 2">
    <name type="scientific">Beauveria bassiana</name>
    <name type="common">White muscardine disease fungus</name>
    <name type="synonym">Tritirachium shiotae</name>
    <dbReference type="NCBI Taxonomy" id="176275"/>
    <lineage>
        <taxon>Eukaryota</taxon>
        <taxon>Fungi</taxon>
        <taxon>Dikarya</taxon>
        <taxon>Ascomycota</taxon>
        <taxon>Pezizomycotina</taxon>
        <taxon>Sordariomycetes</taxon>
        <taxon>Hypocreomycetidae</taxon>
        <taxon>Hypocreales</taxon>
        <taxon>Cordycipitaceae</taxon>
        <taxon>Beauveria</taxon>
    </lineage>
</organism>
<dbReference type="EMBL" id="MRVG01000008">
    <property type="protein sequence ID" value="PMB66743.1"/>
    <property type="molecule type" value="Genomic_DNA"/>
</dbReference>
<reference evidence="1 2" key="1">
    <citation type="journal article" date="2016" name="Appl. Microbiol. Biotechnol.">
        <title>Characterization of T-DNA insertion mutants with decreased virulence in the entomopathogenic fungus Beauveria bassiana JEF-007.</title>
        <authorList>
            <person name="Kim S."/>
            <person name="Lee S.J."/>
            <person name="Nai Y.S."/>
            <person name="Yu J.S."/>
            <person name="Lee M.R."/>
            <person name="Yang Y.T."/>
            <person name="Kim J.S."/>
        </authorList>
    </citation>
    <scope>NUCLEOTIDE SEQUENCE [LARGE SCALE GENOMIC DNA]</scope>
    <source>
        <strain evidence="1 2">JEF-007</strain>
    </source>
</reference>
<protein>
    <submittedName>
        <fullName evidence="1">Uncharacterized protein</fullName>
    </submittedName>
</protein>
<sequence length="88" mass="9296">MQKEAGRGFGAAWCPLPGYNAPGDAAGEGHRGVVQCVWVADQSPIPILVSRLLFTFETLSQHSNIVGCKLSHGGRSLQLTQIASNPGH</sequence>
<gene>
    <name evidence="1" type="ORF">BM221_007739</name>
</gene>
<accession>A0A2N6NHH3</accession>
<proteinExistence type="predicted"/>
<dbReference type="AlphaFoldDB" id="A0A2N6NHH3"/>
<name>A0A2N6NHH3_BEABA</name>
<comment type="caution">
    <text evidence="1">The sequence shown here is derived from an EMBL/GenBank/DDBJ whole genome shotgun (WGS) entry which is preliminary data.</text>
</comment>